<dbReference type="HAMAP" id="MF_00262">
    <property type="entry name" value="MinE"/>
    <property type="match status" value="1"/>
</dbReference>
<dbReference type="Proteomes" id="UP000636949">
    <property type="component" value="Unassembled WGS sequence"/>
</dbReference>
<dbReference type="SUPFAM" id="SSF55229">
    <property type="entry name" value="Cell division protein MinE topological specificity domain"/>
    <property type="match status" value="1"/>
</dbReference>
<dbReference type="GO" id="GO:0051301">
    <property type="term" value="P:cell division"/>
    <property type="evidence" value="ECO:0007669"/>
    <property type="project" value="UniProtKB-KW"/>
</dbReference>
<name>A0A8J2Z278_9GAMM</name>
<protein>
    <recommendedName>
        <fullName evidence="2 6">Cell division topological specificity factor</fullName>
    </recommendedName>
</protein>
<comment type="function">
    <text evidence="5 6">Prevents the cell division inhibition by proteins MinC and MinD at internal division sites while permitting inhibition at polar sites. This ensures cell division at the proper site by restricting the formation of a division septum at the midpoint of the long axis of the cell.</text>
</comment>
<dbReference type="Gene3D" id="3.30.1070.10">
    <property type="entry name" value="Cell division topological specificity factor MinE"/>
    <property type="match status" value="1"/>
</dbReference>
<evidence type="ECO:0000313" key="7">
    <source>
        <dbReference type="EMBL" id="GGF87964.1"/>
    </source>
</evidence>
<dbReference type="NCBIfam" id="NF001422">
    <property type="entry name" value="PRK00296.1"/>
    <property type="match status" value="1"/>
</dbReference>
<evidence type="ECO:0000256" key="5">
    <source>
        <dbReference type="ARBA" id="ARBA00025265"/>
    </source>
</evidence>
<evidence type="ECO:0000313" key="8">
    <source>
        <dbReference type="Proteomes" id="UP000636949"/>
    </source>
</evidence>
<dbReference type="FunFam" id="3.30.1070.10:FF:000001">
    <property type="entry name" value="Cell division topological specificity factor"/>
    <property type="match status" value="1"/>
</dbReference>
<sequence>MGLFNFFKSKPEVKNSAHIAKERLQIIVSHQRNEAHSGIKKPDFINKLQDDILEVVKKYVNIGHNDIKIDIDSQGDRSVLELNVTIPEESNQPKQALNA</sequence>
<evidence type="ECO:0000256" key="4">
    <source>
        <dbReference type="ARBA" id="ARBA00023306"/>
    </source>
</evidence>
<gene>
    <name evidence="6 7" type="primary">minE</name>
    <name evidence="7" type="ORF">GCM10010995_01490</name>
</gene>
<comment type="similarity">
    <text evidence="1 6">Belongs to the MinE family.</text>
</comment>
<accession>A0A8J2Z278</accession>
<keyword evidence="4 6" id="KW-0131">Cell cycle</keyword>
<dbReference type="GO" id="GO:0042802">
    <property type="term" value="F:identical protein binding"/>
    <property type="evidence" value="ECO:0007669"/>
    <property type="project" value="UniProtKB-ARBA"/>
</dbReference>
<keyword evidence="3 6" id="KW-0132">Cell division</keyword>
<proteinExistence type="inferred from homology"/>
<dbReference type="EMBL" id="BMJS01000001">
    <property type="protein sequence ID" value="GGF87964.1"/>
    <property type="molecule type" value="Genomic_DNA"/>
</dbReference>
<dbReference type="InterPro" id="IPR036707">
    <property type="entry name" value="MinE_sf"/>
</dbReference>
<evidence type="ECO:0000256" key="3">
    <source>
        <dbReference type="ARBA" id="ARBA00022618"/>
    </source>
</evidence>
<dbReference type="GO" id="GO:0032955">
    <property type="term" value="P:regulation of division septum assembly"/>
    <property type="evidence" value="ECO:0007669"/>
    <property type="project" value="InterPro"/>
</dbReference>
<evidence type="ECO:0000256" key="6">
    <source>
        <dbReference type="HAMAP-Rule" id="MF_00262"/>
    </source>
</evidence>
<dbReference type="AlphaFoldDB" id="A0A8J2Z278"/>
<comment type="caution">
    <text evidence="7">The sequence shown here is derived from an EMBL/GenBank/DDBJ whole genome shotgun (WGS) entry which is preliminary data.</text>
</comment>
<evidence type="ECO:0000256" key="2">
    <source>
        <dbReference type="ARBA" id="ARBA00020112"/>
    </source>
</evidence>
<reference evidence="7" key="1">
    <citation type="journal article" date="2014" name="Int. J. Syst. Evol. Microbiol.">
        <title>Complete genome sequence of Corynebacterium casei LMG S-19264T (=DSM 44701T), isolated from a smear-ripened cheese.</title>
        <authorList>
            <consortium name="US DOE Joint Genome Institute (JGI-PGF)"/>
            <person name="Walter F."/>
            <person name="Albersmeier A."/>
            <person name="Kalinowski J."/>
            <person name="Ruckert C."/>
        </authorList>
    </citation>
    <scope>NUCLEOTIDE SEQUENCE</scope>
    <source>
        <strain evidence="7">CGMCC 1.15758</strain>
    </source>
</reference>
<dbReference type="NCBIfam" id="TIGR01215">
    <property type="entry name" value="minE"/>
    <property type="match status" value="1"/>
</dbReference>
<dbReference type="OrthoDB" id="9802655at2"/>
<keyword evidence="8" id="KW-1185">Reference proteome</keyword>
<evidence type="ECO:0000256" key="1">
    <source>
        <dbReference type="ARBA" id="ARBA00008168"/>
    </source>
</evidence>
<reference evidence="7" key="2">
    <citation type="submission" date="2020-09" db="EMBL/GenBank/DDBJ databases">
        <authorList>
            <person name="Sun Q."/>
            <person name="Zhou Y."/>
        </authorList>
    </citation>
    <scope>NUCLEOTIDE SEQUENCE</scope>
    <source>
        <strain evidence="7">CGMCC 1.15758</strain>
    </source>
</reference>
<dbReference type="InterPro" id="IPR005527">
    <property type="entry name" value="MinE"/>
</dbReference>
<dbReference type="RefSeq" id="WP_117001244.1">
    <property type="nucleotide sequence ID" value="NZ_BMJS01000001.1"/>
</dbReference>
<dbReference type="Pfam" id="PF03776">
    <property type="entry name" value="MinE"/>
    <property type="match status" value="1"/>
</dbReference>
<organism evidence="7 8">
    <name type="scientific">Cysteiniphilum litorale</name>
    <dbReference type="NCBI Taxonomy" id="2056700"/>
    <lineage>
        <taxon>Bacteria</taxon>
        <taxon>Pseudomonadati</taxon>
        <taxon>Pseudomonadota</taxon>
        <taxon>Gammaproteobacteria</taxon>
        <taxon>Thiotrichales</taxon>
        <taxon>Fastidiosibacteraceae</taxon>
        <taxon>Cysteiniphilum</taxon>
    </lineage>
</organism>